<keyword evidence="1" id="KW-0547">Nucleotide-binding</keyword>
<proteinExistence type="predicted"/>
<gene>
    <name evidence="4" type="ORF">LTR09_012624</name>
</gene>
<dbReference type="Gene3D" id="3.40.50.300">
    <property type="entry name" value="P-loop containing nucleotide triphosphate hydrolases"/>
    <property type="match status" value="1"/>
</dbReference>
<name>A0AAJ0D4P8_9PEZI</name>
<dbReference type="InterPro" id="IPR045063">
    <property type="entry name" value="Dynamin_N"/>
</dbReference>
<sequence>MPDDAGGSSAPSSVSAPAVNLTNSLEDFQLDEQRLVLDTVAQIRKCGLEAVLPLPQVVVCGNQSSGKSSVLEGLTEHYPAENRSAAEKATINAFSATIADFAELPGVISKAATAQGINPSTNDSSAAASTRAFAKDVLSFEIEGPTRPQLTVVDVPGLIQNTTKGVTEQDKGMVAEITDFYIKQRRTICRAAIQATDDYANQPILTKVREVDPEGNRTLGIITKPDRLDPNSGTESAFLALARNEDVFFKLGWHVVQNRKFEESNYSIMERNLTEDRFFRDSNREVLPPDCGGIEALRTRLSSLLFDHIKQELPALRQDLDAALMETNGRLDKMGSQRATTQECRNYLTKLSLECLEITKAALDGHYEGEYLQNQTDTSFDVGSPASVRRLRAAIQFINRGYAERMRTRGPKYFIPSRPRTDVASKPAKLHDLPASMSHQEALDWVSRVLVRSRGKEPIWNYNPLIIGELFCEQSTKWKALTEDHVDQVADMCKMFTKTLLENTCPKDVLTRLSELKIKEALESRKAKATAELLRILEDKQDFPAVYNQEYQAPTS</sequence>
<dbReference type="EMBL" id="JAWDJX010000144">
    <property type="protein sequence ID" value="KAK3045840.1"/>
    <property type="molecule type" value="Genomic_DNA"/>
</dbReference>
<dbReference type="PANTHER" id="PTHR11566">
    <property type="entry name" value="DYNAMIN"/>
    <property type="match status" value="1"/>
</dbReference>
<dbReference type="GO" id="GO:0000266">
    <property type="term" value="P:mitochondrial fission"/>
    <property type="evidence" value="ECO:0007669"/>
    <property type="project" value="TreeGrafter"/>
</dbReference>
<dbReference type="PROSITE" id="PS51718">
    <property type="entry name" value="G_DYNAMIN_2"/>
    <property type="match status" value="1"/>
</dbReference>
<dbReference type="GO" id="GO:0008017">
    <property type="term" value="F:microtubule binding"/>
    <property type="evidence" value="ECO:0007669"/>
    <property type="project" value="TreeGrafter"/>
</dbReference>
<dbReference type="PANTHER" id="PTHR11566:SF66">
    <property type="entry name" value="INTERFERON-INDUCED GTP-BINDING PROTEIN MX"/>
    <property type="match status" value="1"/>
</dbReference>
<dbReference type="InterPro" id="IPR000375">
    <property type="entry name" value="Dynamin_stalk"/>
</dbReference>
<dbReference type="InterPro" id="IPR001401">
    <property type="entry name" value="Dynamin_GTPase"/>
</dbReference>
<dbReference type="PRINTS" id="PR00195">
    <property type="entry name" value="DYNAMIN"/>
</dbReference>
<dbReference type="GO" id="GO:0048312">
    <property type="term" value="P:intracellular distribution of mitochondria"/>
    <property type="evidence" value="ECO:0007669"/>
    <property type="project" value="TreeGrafter"/>
</dbReference>
<dbReference type="SUPFAM" id="SSF52540">
    <property type="entry name" value="P-loop containing nucleoside triphosphate hydrolases"/>
    <property type="match status" value="1"/>
</dbReference>
<dbReference type="InterPro" id="IPR027417">
    <property type="entry name" value="P-loop_NTPase"/>
</dbReference>
<reference evidence="4" key="1">
    <citation type="submission" date="2023-04" db="EMBL/GenBank/DDBJ databases">
        <title>Black Yeasts Isolated from many extreme environments.</title>
        <authorList>
            <person name="Coleine C."/>
            <person name="Stajich J.E."/>
            <person name="Selbmann L."/>
        </authorList>
    </citation>
    <scope>NUCLEOTIDE SEQUENCE</scope>
    <source>
        <strain evidence="4">CCFEE 5312</strain>
    </source>
</reference>
<evidence type="ECO:0000313" key="5">
    <source>
        <dbReference type="Proteomes" id="UP001271007"/>
    </source>
</evidence>
<evidence type="ECO:0000313" key="4">
    <source>
        <dbReference type="EMBL" id="KAK3045840.1"/>
    </source>
</evidence>
<accession>A0AAJ0D4P8</accession>
<dbReference type="SMART" id="SM00053">
    <property type="entry name" value="DYNc"/>
    <property type="match status" value="1"/>
</dbReference>
<evidence type="ECO:0000256" key="2">
    <source>
        <dbReference type="ARBA" id="ARBA00023134"/>
    </source>
</evidence>
<dbReference type="Proteomes" id="UP001271007">
    <property type="component" value="Unassembled WGS sequence"/>
</dbReference>
<protein>
    <recommendedName>
        <fullName evidence="3">Dynamin-type G domain-containing protein</fullName>
    </recommendedName>
</protein>
<dbReference type="Pfam" id="PF00350">
    <property type="entry name" value="Dynamin_N"/>
    <property type="match status" value="1"/>
</dbReference>
<dbReference type="AlphaFoldDB" id="A0AAJ0D4P8"/>
<dbReference type="GO" id="GO:0016020">
    <property type="term" value="C:membrane"/>
    <property type="evidence" value="ECO:0007669"/>
    <property type="project" value="TreeGrafter"/>
</dbReference>
<feature type="domain" description="Dynamin-type G" evidence="3">
    <location>
        <begin position="51"/>
        <end position="314"/>
    </location>
</feature>
<comment type="caution">
    <text evidence="4">The sequence shown here is derived from an EMBL/GenBank/DDBJ whole genome shotgun (WGS) entry which is preliminary data.</text>
</comment>
<evidence type="ECO:0000256" key="1">
    <source>
        <dbReference type="ARBA" id="ARBA00022741"/>
    </source>
</evidence>
<dbReference type="GO" id="GO:0005525">
    <property type="term" value="F:GTP binding"/>
    <property type="evidence" value="ECO:0007669"/>
    <property type="project" value="InterPro"/>
</dbReference>
<evidence type="ECO:0000259" key="3">
    <source>
        <dbReference type="PROSITE" id="PS51718"/>
    </source>
</evidence>
<dbReference type="InterPro" id="IPR022812">
    <property type="entry name" value="Dynamin"/>
</dbReference>
<dbReference type="GO" id="GO:0005739">
    <property type="term" value="C:mitochondrion"/>
    <property type="evidence" value="ECO:0007669"/>
    <property type="project" value="TreeGrafter"/>
</dbReference>
<dbReference type="CDD" id="cd08771">
    <property type="entry name" value="DLP_1"/>
    <property type="match status" value="1"/>
</dbReference>
<dbReference type="InterPro" id="IPR030381">
    <property type="entry name" value="G_DYNAMIN_dom"/>
</dbReference>
<dbReference type="GO" id="GO:0016559">
    <property type="term" value="P:peroxisome fission"/>
    <property type="evidence" value="ECO:0007669"/>
    <property type="project" value="TreeGrafter"/>
</dbReference>
<dbReference type="Pfam" id="PF01031">
    <property type="entry name" value="Dynamin_M"/>
    <property type="match status" value="1"/>
</dbReference>
<dbReference type="GO" id="GO:0003924">
    <property type="term" value="F:GTPase activity"/>
    <property type="evidence" value="ECO:0007669"/>
    <property type="project" value="InterPro"/>
</dbReference>
<dbReference type="GO" id="GO:0005874">
    <property type="term" value="C:microtubule"/>
    <property type="evidence" value="ECO:0007669"/>
    <property type="project" value="TreeGrafter"/>
</dbReference>
<organism evidence="4 5">
    <name type="scientific">Extremus antarcticus</name>
    <dbReference type="NCBI Taxonomy" id="702011"/>
    <lineage>
        <taxon>Eukaryota</taxon>
        <taxon>Fungi</taxon>
        <taxon>Dikarya</taxon>
        <taxon>Ascomycota</taxon>
        <taxon>Pezizomycotina</taxon>
        <taxon>Dothideomycetes</taxon>
        <taxon>Dothideomycetidae</taxon>
        <taxon>Mycosphaerellales</taxon>
        <taxon>Extremaceae</taxon>
        <taxon>Extremus</taxon>
    </lineage>
</organism>
<keyword evidence="5" id="KW-1185">Reference proteome</keyword>
<dbReference type="GO" id="GO:0006897">
    <property type="term" value="P:endocytosis"/>
    <property type="evidence" value="ECO:0007669"/>
    <property type="project" value="TreeGrafter"/>
</dbReference>
<keyword evidence="2" id="KW-0342">GTP-binding</keyword>